<dbReference type="PANTHER" id="PTHR45954">
    <property type="entry name" value="LD33695P"/>
    <property type="match status" value="1"/>
</dbReference>
<dbReference type="Proteomes" id="UP001249851">
    <property type="component" value="Unassembled WGS sequence"/>
</dbReference>
<dbReference type="PANTHER" id="PTHR45954:SF1">
    <property type="entry name" value="LD33695P"/>
    <property type="match status" value="1"/>
</dbReference>
<comment type="caution">
    <text evidence="6">The sequence shown here is derived from an EMBL/GenBank/DDBJ whole genome shotgun (WGS) entry which is preliminary data.</text>
</comment>
<evidence type="ECO:0000313" key="6">
    <source>
        <dbReference type="EMBL" id="KAK2555083.1"/>
    </source>
</evidence>
<dbReference type="GO" id="GO:0005938">
    <property type="term" value="C:cell cortex"/>
    <property type="evidence" value="ECO:0007669"/>
    <property type="project" value="TreeGrafter"/>
</dbReference>
<dbReference type="Pfam" id="PF13424">
    <property type="entry name" value="TPR_12"/>
    <property type="match status" value="2"/>
</dbReference>
<feature type="compositionally biased region" description="Basic and acidic residues" evidence="5">
    <location>
        <begin position="21"/>
        <end position="40"/>
    </location>
</feature>
<gene>
    <name evidence="6" type="ORF">P5673_023439</name>
</gene>
<feature type="region of interest" description="Disordered" evidence="5">
    <location>
        <begin position="1"/>
        <end position="46"/>
    </location>
</feature>
<dbReference type="InterPro" id="IPR011990">
    <property type="entry name" value="TPR-like_helical_dom_sf"/>
</dbReference>
<dbReference type="SUPFAM" id="SSF48452">
    <property type="entry name" value="TPR-like"/>
    <property type="match status" value="1"/>
</dbReference>
<keyword evidence="2" id="KW-0963">Cytoplasm</keyword>
<evidence type="ECO:0000313" key="7">
    <source>
        <dbReference type="Proteomes" id="UP001249851"/>
    </source>
</evidence>
<dbReference type="Gene3D" id="1.25.40.10">
    <property type="entry name" value="Tetratricopeptide repeat domain"/>
    <property type="match status" value="1"/>
</dbReference>
<reference evidence="6" key="2">
    <citation type="journal article" date="2023" name="Science">
        <title>Genomic signatures of disease resistance in endangered staghorn corals.</title>
        <authorList>
            <person name="Vollmer S.V."/>
            <person name="Selwyn J.D."/>
            <person name="Despard B.A."/>
            <person name="Roesel C.L."/>
        </authorList>
    </citation>
    <scope>NUCLEOTIDE SEQUENCE</scope>
    <source>
        <strain evidence="6">K2</strain>
    </source>
</reference>
<dbReference type="GO" id="GO:0001965">
    <property type="term" value="F:G-protein alpha-subunit binding"/>
    <property type="evidence" value="ECO:0007669"/>
    <property type="project" value="TreeGrafter"/>
</dbReference>
<name>A0AAD9Q5F9_ACRCE</name>
<dbReference type="GO" id="GO:0005092">
    <property type="term" value="F:GDP-dissociation inhibitor activity"/>
    <property type="evidence" value="ECO:0007669"/>
    <property type="project" value="TreeGrafter"/>
</dbReference>
<dbReference type="InterPro" id="IPR052386">
    <property type="entry name" value="GPSM"/>
</dbReference>
<dbReference type="InterPro" id="IPR019734">
    <property type="entry name" value="TPR_rpt"/>
</dbReference>
<dbReference type="SMART" id="SM00028">
    <property type="entry name" value="TPR"/>
    <property type="match status" value="4"/>
</dbReference>
<evidence type="ECO:0000256" key="1">
    <source>
        <dbReference type="ARBA" id="ARBA00004496"/>
    </source>
</evidence>
<dbReference type="GO" id="GO:0000132">
    <property type="term" value="P:establishment of mitotic spindle orientation"/>
    <property type="evidence" value="ECO:0007669"/>
    <property type="project" value="TreeGrafter"/>
</dbReference>
<proteinExistence type="predicted"/>
<reference evidence="6" key="1">
    <citation type="journal article" date="2023" name="G3 (Bethesda)">
        <title>Whole genome assembly and annotation of the endangered Caribbean coral Acropora cervicornis.</title>
        <authorList>
            <person name="Selwyn J.D."/>
            <person name="Vollmer S.V."/>
        </authorList>
    </citation>
    <scope>NUCLEOTIDE SEQUENCE</scope>
    <source>
        <strain evidence="6">K2</strain>
    </source>
</reference>
<sequence length="216" mass="25118">MSNYTVEAYKDLSKQTNETDVPLKDDEKPLLLEKREKDEMNSAEPNRSLNEQVKHFERKIRAYSKAKDKANEGEALSSLGILYYKASKFFDARSCHERHLVIAKSLHNKRAEKRAYCNLGCTYRRIGDLDRALECYEEEAKLLNNIGNIYEQRNDFDKAVYHHQRRLDVAKELKDLDGESKACASLGNIYHLLGNIRESINYYEKLVACLKYKLGE</sequence>
<keyword evidence="4" id="KW-0802">TPR repeat</keyword>
<comment type="subcellular location">
    <subcellularLocation>
        <location evidence="1">Cytoplasm</location>
    </subcellularLocation>
</comment>
<dbReference type="EMBL" id="JARQWQ010000065">
    <property type="protein sequence ID" value="KAK2555083.1"/>
    <property type="molecule type" value="Genomic_DNA"/>
</dbReference>
<protein>
    <submittedName>
        <fullName evidence="6">G-protein-signaling modulator 2</fullName>
    </submittedName>
</protein>
<evidence type="ECO:0000256" key="3">
    <source>
        <dbReference type="ARBA" id="ARBA00022737"/>
    </source>
</evidence>
<organism evidence="6 7">
    <name type="scientific">Acropora cervicornis</name>
    <name type="common">Staghorn coral</name>
    <dbReference type="NCBI Taxonomy" id="6130"/>
    <lineage>
        <taxon>Eukaryota</taxon>
        <taxon>Metazoa</taxon>
        <taxon>Cnidaria</taxon>
        <taxon>Anthozoa</taxon>
        <taxon>Hexacorallia</taxon>
        <taxon>Scleractinia</taxon>
        <taxon>Astrocoeniina</taxon>
        <taxon>Acroporidae</taxon>
        <taxon>Acropora</taxon>
    </lineage>
</organism>
<accession>A0AAD9Q5F9</accession>
<evidence type="ECO:0000256" key="5">
    <source>
        <dbReference type="SAM" id="MobiDB-lite"/>
    </source>
</evidence>
<keyword evidence="7" id="KW-1185">Reference proteome</keyword>
<keyword evidence="3" id="KW-0677">Repeat</keyword>
<dbReference type="AlphaFoldDB" id="A0AAD9Q5F9"/>
<evidence type="ECO:0000256" key="2">
    <source>
        <dbReference type="ARBA" id="ARBA00022490"/>
    </source>
</evidence>
<evidence type="ECO:0000256" key="4">
    <source>
        <dbReference type="PROSITE-ProRule" id="PRU00339"/>
    </source>
</evidence>
<dbReference type="PROSITE" id="PS50005">
    <property type="entry name" value="TPR"/>
    <property type="match status" value="1"/>
</dbReference>
<feature type="repeat" description="TPR" evidence="4">
    <location>
        <begin position="113"/>
        <end position="146"/>
    </location>
</feature>